<accession>A0ABV3L7U7</accession>
<dbReference type="EC" id="1.-.-.-" evidence="3"/>
<evidence type="ECO:0000256" key="2">
    <source>
        <dbReference type="ARBA" id="ARBA00023002"/>
    </source>
</evidence>
<gene>
    <name evidence="3" type="ORF">AB0T83_12130</name>
</gene>
<dbReference type="RefSeq" id="WP_366193365.1">
    <property type="nucleotide sequence ID" value="NZ_JBFBVU010000014.1"/>
</dbReference>
<keyword evidence="4" id="KW-1185">Reference proteome</keyword>
<dbReference type="EMBL" id="JBFBVU010000014">
    <property type="protein sequence ID" value="MEV8467526.1"/>
    <property type="molecule type" value="Genomic_DNA"/>
</dbReference>
<name>A0ABV3L7U7_9RHOB</name>
<reference evidence="3 4" key="1">
    <citation type="submission" date="2024-07" db="EMBL/GenBank/DDBJ databases">
        <authorList>
            <person name="Kang M."/>
        </authorList>
    </citation>
    <scope>NUCLEOTIDE SEQUENCE [LARGE SCALE GENOMIC DNA]</scope>
    <source>
        <strain evidence="3 4">DFM31</strain>
    </source>
</reference>
<dbReference type="PANTHER" id="PTHR43477:SF1">
    <property type="entry name" value="DIHYDROANTICAPSIN 7-DEHYDROGENASE"/>
    <property type="match status" value="1"/>
</dbReference>
<evidence type="ECO:0000313" key="3">
    <source>
        <dbReference type="EMBL" id="MEV8467526.1"/>
    </source>
</evidence>
<sequence length="238" mass="25288">MKNIVITGGNKGLGIEQVRRFLEAGCRVHVVSRSRGDLDQVDGDVVFHQADLANWSDTGWLDAIHVDCGHIDGLVNNAGMHLKKPMWEVAPDELDTVLNINVKAMFAACGRLVALQKDRGGAIVNISSMGGLMALQTAAAYVTAKTAVLGITRSLAVDAAPFGFRCNAVCPGFIETDMTRAILAKDPARRAKIEGRIPSGKFGSARNVAEAVHFLISPASTYINGVALPVDDGFSIGF</sequence>
<evidence type="ECO:0000313" key="4">
    <source>
        <dbReference type="Proteomes" id="UP001553161"/>
    </source>
</evidence>
<evidence type="ECO:0000256" key="1">
    <source>
        <dbReference type="ARBA" id="ARBA00006484"/>
    </source>
</evidence>
<dbReference type="PRINTS" id="PR00081">
    <property type="entry name" value="GDHRDH"/>
</dbReference>
<dbReference type="SUPFAM" id="SSF51735">
    <property type="entry name" value="NAD(P)-binding Rossmann-fold domains"/>
    <property type="match status" value="1"/>
</dbReference>
<keyword evidence="2 3" id="KW-0560">Oxidoreductase</keyword>
<dbReference type="Gene3D" id="3.40.50.720">
    <property type="entry name" value="NAD(P)-binding Rossmann-like Domain"/>
    <property type="match status" value="1"/>
</dbReference>
<proteinExistence type="inferred from homology"/>
<dbReference type="PROSITE" id="PS00061">
    <property type="entry name" value="ADH_SHORT"/>
    <property type="match status" value="1"/>
</dbReference>
<dbReference type="InterPro" id="IPR002347">
    <property type="entry name" value="SDR_fam"/>
</dbReference>
<dbReference type="CDD" id="cd05233">
    <property type="entry name" value="SDR_c"/>
    <property type="match status" value="1"/>
</dbReference>
<organism evidence="3 4">
    <name type="scientific">Meridianimarinicoccus marinus</name>
    <dbReference type="NCBI Taxonomy" id="3231483"/>
    <lineage>
        <taxon>Bacteria</taxon>
        <taxon>Pseudomonadati</taxon>
        <taxon>Pseudomonadota</taxon>
        <taxon>Alphaproteobacteria</taxon>
        <taxon>Rhodobacterales</taxon>
        <taxon>Paracoccaceae</taxon>
        <taxon>Meridianimarinicoccus</taxon>
    </lineage>
</organism>
<dbReference type="Proteomes" id="UP001553161">
    <property type="component" value="Unassembled WGS sequence"/>
</dbReference>
<dbReference type="Pfam" id="PF13561">
    <property type="entry name" value="adh_short_C2"/>
    <property type="match status" value="1"/>
</dbReference>
<comment type="similarity">
    <text evidence="1">Belongs to the short-chain dehydrogenases/reductases (SDR) family.</text>
</comment>
<dbReference type="InterPro" id="IPR051122">
    <property type="entry name" value="SDR_DHRS6-like"/>
</dbReference>
<protein>
    <submittedName>
        <fullName evidence="3">SDR family oxidoreductase</fullName>
        <ecNumber evidence="3">1.-.-.-</ecNumber>
    </submittedName>
</protein>
<comment type="caution">
    <text evidence="3">The sequence shown here is derived from an EMBL/GenBank/DDBJ whole genome shotgun (WGS) entry which is preliminary data.</text>
</comment>
<dbReference type="InterPro" id="IPR020904">
    <property type="entry name" value="Sc_DH/Rdtase_CS"/>
</dbReference>
<dbReference type="PRINTS" id="PR00080">
    <property type="entry name" value="SDRFAMILY"/>
</dbReference>
<dbReference type="GO" id="GO:0016491">
    <property type="term" value="F:oxidoreductase activity"/>
    <property type="evidence" value="ECO:0007669"/>
    <property type="project" value="UniProtKB-KW"/>
</dbReference>
<dbReference type="PANTHER" id="PTHR43477">
    <property type="entry name" value="DIHYDROANTICAPSIN 7-DEHYDROGENASE"/>
    <property type="match status" value="1"/>
</dbReference>
<dbReference type="InterPro" id="IPR036291">
    <property type="entry name" value="NAD(P)-bd_dom_sf"/>
</dbReference>